<dbReference type="EMBL" id="JAUYZK010000016">
    <property type="protein sequence ID" value="MDP2539773.1"/>
    <property type="molecule type" value="Genomic_DNA"/>
</dbReference>
<evidence type="ECO:0000313" key="4">
    <source>
        <dbReference type="Proteomes" id="UP001177258"/>
    </source>
</evidence>
<dbReference type="EMBL" id="JAUPEV010000018">
    <property type="protein sequence ID" value="MDO7253930.1"/>
    <property type="molecule type" value="Genomic_DNA"/>
</dbReference>
<feature type="compositionally biased region" description="Basic and acidic residues" evidence="1">
    <location>
        <begin position="162"/>
        <end position="210"/>
    </location>
</feature>
<gene>
    <name evidence="2" type="ORF">Q5I04_08435</name>
    <name evidence="3" type="ORF">Q5I06_08300</name>
</gene>
<feature type="non-terminal residue" evidence="3">
    <location>
        <position position="1"/>
    </location>
</feature>
<protein>
    <submittedName>
        <fullName evidence="3">Uncharacterized protein</fullName>
    </submittedName>
</protein>
<reference evidence="3 5" key="1">
    <citation type="submission" date="2023-07" db="EMBL/GenBank/DDBJ databases">
        <title>Unpublished Manusciprt.</title>
        <authorList>
            <person name="Aydin F."/>
            <person name="Tarhane S."/>
            <person name="Saticioglu I.B."/>
            <person name="Karakaya E."/>
            <person name="Abay S."/>
            <person name="Guran O."/>
            <person name="Bozkurt E."/>
            <person name="Uzum N."/>
            <person name="Olgun K."/>
            <person name="Jablonski D."/>
        </authorList>
    </citation>
    <scope>NUCLEOTIDE SEQUENCE</scope>
    <source>
        <strain evidence="5">faydin-H75</strain>
        <strain evidence="3">Faydin-H76</strain>
    </source>
</reference>
<evidence type="ECO:0000313" key="2">
    <source>
        <dbReference type="EMBL" id="MDO7253930.1"/>
    </source>
</evidence>
<keyword evidence="5" id="KW-1185">Reference proteome</keyword>
<dbReference type="Proteomes" id="UP001240777">
    <property type="component" value="Unassembled WGS sequence"/>
</dbReference>
<reference evidence="2" key="2">
    <citation type="submission" date="2023-07" db="EMBL/GenBank/DDBJ databases">
        <authorList>
            <person name="Aydin F."/>
            <person name="Tarhane S."/>
            <person name="Saticioglu I.B."/>
            <person name="Karakaya E."/>
            <person name="Abay S."/>
            <person name="Guran O."/>
            <person name="Bozkurt E."/>
            <person name="Uzum N."/>
            <person name="Olgun K."/>
            <person name="Jablonski D."/>
        </authorList>
    </citation>
    <scope>NUCLEOTIDE SEQUENCE</scope>
    <source>
        <strain evidence="2">Faydin-H75</strain>
    </source>
</reference>
<dbReference type="Proteomes" id="UP001177258">
    <property type="component" value="Unassembled WGS sequence"/>
</dbReference>
<organism evidence="3 4">
    <name type="scientific">Helicobacter cappadocius</name>
    <dbReference type="NCBI Taxonomy" id="3063998"/>
    <lineage>
        <taxon>Bacteria</taxon>
        <taxon>Pseudomonadati</taxon>
        <taxon>Campylobacterota</taxon>
        <taxon>Epsilonproteobacteria</taxon>
        <taxon>Campylobacterales</taxon>
        <taxon>Helicobacteraceae</taxon>
        <taxon>Helicobacter</taxon>
    </lineage>
</organism>
<proteinExistence type="predicted"/>
<accession>A0AA90Q416</accession>
<sequence length="216" mass="24929">IPLLDENGNQRMNQNGKPLFEIATEVQLDKQGIPKLNQNTGEPYFQYATKKIPIEPTLETRFLYNISEFKTIDKSKIKPLNQEQEYKNFIRHSKDYDSSNSPLIFQDIEKYLRTHTAGQIATYLKAQNNNTSYALPVSLNEAEKIQVQRSAEETLKKILKEEGLIKTEEKQTPTQDKEEVSKTPKEQEQVKNDSKSNKKPKTQDQTEPKKTKGIGR</sequence>
<evidence type="ECO:0000313" key="3">
    <source>
        <dbReference type="EMBL" id="MDP2539773.1"/>
    </source>
</evidence>
<reference evidence="2 4" key="3">
    <citation type="journal article" date="2024" name="Syst. Appl. Microbiol.">
        <title>Helicobacter cappadocius sp. nov., from lizards: The first psychrotrophic Helicobacter species.</title>
        <authorList>
            <person name="Aydin F."/>
            <person name="Tarhane S."/>
            <person name="Karakaya E."/>
            <person name="Abay S."/>
            <person name="Kayman T."/>
            <person name="Guran O."/>
            <person name="Bozkurt E."/>
            <person name="Uzum N."/>
            <person name="Avci A."/>
            <person name="Olgun K."/>
            <person name="Jablonski D."/>
            <person name="Guran C."/>
            <person name="Burcin Saticioglu I."/>
        </authorList>
    </citation>
    <scope>NUCLEOTIDE SEQUENCE [LARGE SCALE GENOMIC DNA]</scope>
    <source>
        <strain evidence="2">Faydin-H75</strain>
        <strain evidence="4">faydin-H76</strain>
    </source>
</reference>
<evidence type="ECO:0000256" key="1">
    <source>
        <dbReference type="SAM" id="MobiDB-lite"/>
    </source>
</evidence>
<comment type="caution">
    <text evidence="3">The sequence shown here is derived from an EMBL/GenBank/DDBJ whole genome shotgun (WGS) entry which is preliminary data.</text>
</comment>
<feature type="region of interest" description="Disordered" evidence="1">
    <location>
        <begin position="162"/>
        <end position="216"/>
    </location>
</feature>
<name>A0AA90Q416_9HELI</name>
<dbReference type="AlphaFoldDB" id="A0AA90Q416"/>
<evidence type="ECO:0000313" key="5">
    <source>
        <dbReference type="Proteomes" id="UP001240777"/>
    </source>
</evidence>